<comment type="caution">
    <text evidence="1">The sequence shown here is derived from an EMBL/GenBank/DDBJ whole genome shotgun (WGS) entry which is preliminary data.</text>
</comment>
<name>A0ABV0V4N7_9TELE</name>
<gene>
    <name evidence="1" type="ORF">ILYODFUR_009917</name>
</gene>
<accession>A0ABV0V4N7</accession>
<protein>
    <submittedName>
        <fullName evidence="1">Uncharacterized protein</fullName>
    </submittedName>
</protein>
<keyword evidence="2" id="KW-1185">Reference proteome</keyword>
<evidence type="ECO:0000313" key="2">
    <source>
        <dbReference type="Proteomes" id="UP001482620"/>
    </source>
</evidence>
<proteinExistence type="predicted"/>
<dbReference type="Proteomes" id="UP001482620">
    <property type="component" value="Unassembled WGS sequence"/>
</dbReference>
<organism evidence="1 2">
    <name type="scientific">Ilyodon furcidens</name>
    <name type="common">goldbreast splitfin</name>
    <dbReference type="NCBI Taxonomy" id="33524"/>
    <lineage>
        <taxon>Eukaryota</taxon>
        <taxon>Metazoa</taxon>
        <taxon>Chordata</taxon>
        <taxon>Craniata</taxon>
        <taxon>Vertebrata</taxon>
        <taxon>Euteleostomi</taxon>
        <taxon>Actinopterygii</taxon>
        <taxon>Neopterygii</taxon>
        <taxon>Teleostei</taxon>
        <taxon>Neoteleostei</taxon>
        <taxon>Acanthomorphata</taxon>
        <taxon>Ovalentaria</taxon>
        <taxon>Atherinomorphae</taxon>
        <taxon>Cyprinodontiformes</taxon>
        <taxon>Goodeidae</taxon>
        <taxon>Ilyodon</taxon>
    </lineage>
</organism>
<sequence>MYNRMNKCCGNQILFWSPFEEVHMGGLFASLQGHRSLASLFASPAPLSQSISNHHSSELGAGCGSTDVIRCRPGKCETGHAYIYKASRHERSALVSQREATASHGASN</sequence>
<reference evidence="1 2" key="1">
    <citation type="submission" date="2021-06" db="EMBL/GenBank/DDBJ databases">
        <authorList>
            <person name="Palmer J.M."/>
        </authorList>
    </citation>
    <scope>NUCLEOTIDE SEQUENCE [LARGE SCALE GENOMIC DNA]</scope>
    <source>
        <strain evidence="2">if_2019</strain>
        <tissue evidence="1">Muscle</tissue>
    </source>
</reference>
<evidence type="ECO:0000313" key="1">
    <source>
        <dbReference type="EMBL" id="MEQ2251338.1"/>
    </source>
</evidence>
<dbReference type="EMBL" id="JAHRIQ010093388">
    <property type="protein sequence ID" value="MEQ2251338.1"/>
    <property type="molecule type" value="Genomic_DNA"/>
</dbReference>